<evidence type="ECO:0000256" key="1">
    <source>
        <dbReference type="ARBA" id="ARBA00022729"/>
    </source>
</evidence>
<sequence>MRIRSVMGSLATAAVLFAGPALAIEAQRVDEELDFDAERAKVGLDVRVGLGGVTGELGEETDTGPLLGIAAGAQVWKALGVELGYEGQRLPISDDIVGDGEALYRHNVGLLAKAGPLIDQKWRPYVGAGVGLSYLNVSDGAETLFDNDVVSEVPLAAGVDYNFGAIFAGARATYRLMYGEGYADDFAGDADGSLFNASITLGGRF</sequence>
<dbReference type="InterPro" id="IPR027385">
    <property type="entry name" value="Beta-barrel_OMP"/>
</dbReference>
<keyword evidence="1 2" id="KW-0732">Signal</keyword>
<feature type="signal peptide" evidence="2">
    <location>
        <begin position="1"/>
        <end position="23"/>
    </location>
</feature>
<reference evidence="4 5" key="1">
    <citation type="submission" date="2023-12" db="EMBL/GenBank/DDBJ databases">
        <title>the genome sequence of Hyalangium sp. s54d21.</title>
        <authorList>
            <person name="Zhang X."/>
        </authorList>
    </citation>
    <scope>NUCLEOTIDE SEQUENCE [LARGE SCALE GENOMIC DNA]</scope>
    <source>
        <strain evidence="5">s54d21</strain>
    </source>
</reference>
<name>A0ABU5H6D1_9BACT</name>
<evidence type="ECO:0000313" key="5">
    <source>
        <dbReference type="Proteomes" id="UP001291309"/>
    </source>
</evidence>
<evidence type="ECO:0000313" key="4">
    <source>
        <dbReference type="EMBL" id="MDY7228434.1"/>
    </source>
</evidence>
<accession>A0ABU5H6D1</accession>
<proteinExistence type="predicted"/>
<dbReference type="SUPFAM" id="SSF56925">
    <property type="entry name" value="OMPA-like"/>
    <property type="match status" value="1"/>
</dbReference>
<dbReference type="Gene3D" id="2.40.160.20">
    <property type="match status" value="1"/>
</dbReference>
<keyword evidence="5" id="KW-1185">Reference proteome</keyword>
<gene>
    <name evidence="4" type="ORF">SYV04_18575</name>
</gene>
<dbReference type="Proteomes" id="UP001291309">
    <property type="component" value="Unassembled WGS sequence"/>
</dbReference>
<comment type="caution">
    <text evidence="4">The sequence shown here is derived from an EMBL/GenBank/DDBJ whole genome shotgun (WGS) entry which is preliminary data.</text>
</comment>
<dbReference type="InterPro" id="IPR011250">
    <property type="entry name" value="OMP/PagP_B-barrel"/>
</dbReference>
<dbReference type="Pfam" id="PF13505">
    <property type="entry name" value="OMP_b-brl"/>
    <property type="match status" value="1"/>
</dbReference>
<dbReference type="RefSeq" id="WP_321547163.1">
    <property type="nucleotide sequence ID" value="NZ_JAXIVS010000006.1"/>
</dbReference>
<organism evidence="4 5">
    <name type="scientific">Hyalangium rubrum</name>
    <dbReference type="NCBI Taxonomy" id="3103134"/>
    <lineage>
        <taxon>Bacteria</taxon>
        <taxon>Pseudomonadati</taxon>
        <taxon>Myxococcota</taxon>
        <taxon>Myxococcia</taxon>
        <taxon>Myxococcales</taxon>
        <taxon>Cystobacterineae</taxon>
        <taxon>Archangiaceae</taxon>
        <taxon>Hyalangium</taxon>
    </lineage>
</organism>
<dbReference type="EMBL" id="JAXIVS010000006">
    <property type="protein sequence ID" value="MDY7228434.1"/>
    <property type="molecule type" value="Genomic_DNA"/>
</dbReference>
<feature type="chain" id="PRO_5046236750" evidence="2">
    <location>
        <begin position="24"/>
        <end position="205"/>
    </location>
</feature>
<evidence type="ECO:0000256" key="2">
    <source>
        <dbReference type="SAM" id="SignalP"/>
    </source>
</evidence>
<protein>
    <submittedName>
        <fullName evidence="4">Outer membrane beta-barrel protein</fullName>
    </submittedName>
</protein>
<feature type="domain" description="Outer membrane protein beta-barrel" evidence="3">
    <location>
        <begin position="12"/>
        <end position="198"/>
    </location>
</feature>
<evidence type="ECO:0000259" key="3">
    <source>
        <dbReference type="Pfam" id="PF13505"/>
    </source>
</evidence>